<evidence type="ECO:0000313" key="2">
    <source>
        <dbReference type="EMBL" id="SEB21432.1"/>
    </source>
</evidence>
<dbReference type="RefSeq" id="WP_090537164.1">
    <property type="nucleotide sequence ID" value="NZ_FNRQ01000009.1"/>
</dbReference>
<dbReference type="SUPFAM" id="SSF51735">
    <property type="entry name" value="NAD(P)-binding Rossmann-fold domains"/>
    <property type="match status" value="1"/>
</dbReference>
<dbReference type="PANTHER" id="PTHR43162">
    <property type="match status" value="1"/>
</dbReference>
<organism evidence="2 3">
    <name type="scientific">Paraburkholderia sartisoli</name>
    <dbReference type="NCBI Taxonomy" id="83784"/>
    <lineage>
        <taxon>Bacteria</taxon>
        <taxon>Pseudomonadati</taxon>
        <taxon>Pseudomonadota</taxon>
        <taxon>Betaproteobacteria</taxon>
        <taxon>Burkholderiales</taxon>
        <taxon>Burkholderiaceae</taxon>
        <taxon>Paraburkholderia</taxon>
    </lineage>
</organism>
<protein>
    <submittedName>
        <fullName evidence="2">Uncharacterized conserved protein YbjT, contains NAD(P)-binding and DUF2867 domains</fullName>
    </submittedName>
</protein>
<dbReference type="Gene3D" id="3.40.50.720">
    <property type="entry name" value="NAD(P)-binding Rossmann-like Domain"/>
    <property type="match status" value="1"/>
</dbReference>
<reference evidence="3" key="1">
    <citation type="submission" date="2016-10" db="EMBL/GenBank/DDBJ databases">
        <authorList>
            <person name="Varghese N."/>
            <person name="Submissions S."/>
        </authorList>
    </citation>
    <scope>NUCLEOTIDE SEQUENCE [LARGE SCALE GENOMIC DNA]</scope>
    <source>
        <strain evidence="3">LMG 24000</strain>
    </source>
</reference>
<feature type="domain" description="NAD(P)-binding" evidence="1">
    <location>
        <begin position="6"/>
        <end position="116"/>
    </location>
</feature>
<dbReference type="InterPro" id="IPR016040">
    <property type="entry name" value="NAD(P)-bd_dom"/>
</dbReference>
<dbReference type="EMBL" id="FNRQ01000009">
    <property type="protein sequence ID" value="SEB21432.1"/>
    <property type="molecule type" value="Genomic_DNA"/>
</dbReference>
<dbReference type="Gene3D" id="3.90.25.10">
    <property type="entry name" value="UDP-galactose 4-epimerase, domain 1"/>
    <property type="match status" value="1"/>
</dbReference>
<dbReference type="STRING" id="83784.SAMN05192564_109100"/>
<dbReference type="InterPro" id="IPR051604">
    <property type="entry name" value="Ergot_Alk_Oxidoreductase"/>
</dbReference>
<name>A0A1H4HK30_9BURK</name>
<dbReference type="OrthoDB" id="8945220at2"/>
<accession>A0A1H4HK30</accession>
<dbReference type="PANTHER" id="PTHR43162:SF1">
    <property type="entry name" value="PRESTALK A DIFFERENTIATION PROTEIN A"/>
    <property type="match status" value="1"/>
</dbReference>
<gene>
    <name evidence="2" type="ORF">SAMN05192564_109100</name>
</gene>
<dbReference type="InterPro" id="IPR036291">
    <property type="entry name" value="NAD(P)-bd_dom_sf"/>
</dbReference>
<sequence>MFVIFGATGHAGRLTAIRLREAGLPVRAVVRRADQAKELAAIGCEIAFADLMDPASVAKAIEGAHAVQMICPVPSGHADPEHAMRTMIDVAAQALRANAPQHVLAISDYGAELDMNTGITRLFHYLEQQFSASVPRLTLLRSAEHMHNWSRVIPVALATGMLPSLHHPLTKRFPSVAAQDVGALAATLLREGAPVTATRIVSIESMVRVSPMDVARMLQEEAGREIVARELPRDQWLPVLTKGGLSAKHASLVVDLYDAHNAGHIDVEADVTERRFGATALAEVLAPLVRQAVRDAQ</sequence>
<dbReference type="AlphaFoldDB" id="A0A1H4HK30"/>
<dbReference type="Pfam" id="PF13460">
    <property type="entry name" value="NAD_binding_10"/>
    <property type="match status" value="1"/>
</dbReference>
<keyword evidence="3" id="KW-1185">Reference proteome</keyword>
<evidence type="ECO:0000313" key="3">
    <source>
        <dbReference type="Proteomes" id="UP000198638"/>
    </source>
</evidence>
<evidence type="ECO:0000259" key="1">
    <source>
        <dbReference type="Pfam" id="PF13460"/>
    </source>
</evidence>
<dbReference type="Proteomes" id="UP000198638">
    <property type="component" value="Unassembled WGS sequence"/>
</dbReference>
<proteinExistence type="predicted"/>